<comment type="caution">
    <text evidence="1">The sequence shown here is derived from an EMBL/GenBank/DDBJ whole genome shotgun (WGS) entry which is preliminary data.</text>
</comment>
<accession>A0A6A4PQB1</accession>
<gene>
    <name evidence="1" type="ORF">Lalb_Chr11g0064781</name>
</gene>
<sequence>MQNPNLLNFSINFPIFLLCNYNSSISVSAVSGFLESVESSGLTHYHLHQCLS</sequence>
<name>A0A6A4PQB1_LUPAL</name>
<dbReference type="AlphaFoldDB" id="A0A6A4PQB1"/>
<reference evidence="2" key="1">
    <citation type="journal article" date="2020" name="Nat. Commun.">
        <title>Genome sequence of the cluster root forming white lupin.</title>
        <authorList>
            <person name="Hufnagel B."/>
            <person name="Marques A."/>
            <person name="Soriano A."/>
            <person name="Marques L."/>
            <person name="Divol F."/>
            <person name="Doumas P."/>
            <person name="Sallet E."/>
            <person name="Mancinotti D."/>
            <person name="Carrere S."/>
            <person name="Marande W."/>
            <person name="Arribat S."/>
            <person name="Keller J."/>
            <person name="Huneau C."/>
            <person name="Blein T."/>
            <person name="Aime D."/>
            <person name="Laguerre M."/>
            <person name="Taylor J."/>
            <person name="Schubert V."/>
            <person name="Nelson M."/>
            <person name="Geu-Flores F."/>
            <person name="Crespi M."/>
            <person name="Gallardo-Guerrero K."/>
            <person name="Delaux P.-M."/>
            <person name="Salse J."/>
            <person name="Berges H."/>
            <person name="Guyot R."/>
            <person name="Gouzy J."/>
            <person name="Peret B."/>
        </authorList>
    </citation>
    <scope>NUCLEOTIDE SEQUENCE [LARGE SCALE GENOMIC DNA]</scope>
    <source>
        <strain evidence="2">cv. Amiga</strain>
    </source>
</reference>
<dbReference type="Proteomes" id="UP000447434">
    <property type="component" value="Chromosome 11"/>
</dbReference>
<protein>
    <submittedName>
        <fullName evidence="1">Uncharacterized protein</fullName>
    </submittedName>
</protein>
<evidence type="ECO:0000313" key="2">
    <source>
        <dbReference type="Proteomes" id="UP000447434"/>
    </source>
</evidence>
<organism evidence="1 2">
    <name type="scientific">Lupinus albus</name>
    <name type="common">White lupine</name>
    <name type="synonym">Lupinus termis</name>
    <dbReference type="NCBI Taxonomy" id="3870"/>
    <lineage>
        <taxon>Eukaryota</taxon>
        <taxon>Viridiplantae</taxon>
        <taxon>Streptophyta</taxon>
        <taxon>Embryophyta</taxon>
        <taxon>Tracheophyta</taxon>
        <taxon>Spermatophyta</taxon>
        <taxon>Magnoliopsida</taxon>
        <taxon>eudicotyledons</taxon>
        <taxon>Gunneridae</taxon>
        <taxon>Pentapetalae</taxon>
        <taxon>rosids</taxon>
        <taxon>fabids</taxon>
        <taxon>Fabales</taxon>
        <taxon>Fabaceae</taxon>
        <taxon>Papilionoideae</taxon>
        <taxon>50 kb inversion clade</taxon>
        <taxon>genistoids sensu lato</taxon>
        <taxon>core genistoids</taxon>
        <taxon>Genisteae</taxon>
        <taxon>Lupinus</taxon>
    </lineage>
</organism>
<evidence type="ECO:0000313" key="1">
    <source>
        <dbReference type="EMBL" id="KAE9603811.1"/>
    </source>
</evidence>
<dbReference type="EMBL" id="WOCE01000011">
    <property type="protein sequence ID" value="KAE9603811.1"/>
    <property type="molecule type" value="Genomic_DNA"/>
</dbReference>
<keyword evidence="2" id="KW-1185">Reference proteome</keyword>
<proteinExistence type="predicted"/>